<name>A0ABW6K2R2_9BACI</name>
<dbReference type="PANTHER" id="PTHR38445">
    <property type="entry name" value="HTH-TYPE TRANSCRIPTIONAL REPRESSOR YTRA"/>
    <property type="match status" value="1"/>
</dbReference>
<evidence type="ECO:0000313" key="6">
    <source>
        <dbReference type="Proteomes" id="UP001601058"/>
    </source>
</evidence>
<comment type="caution">
    <text evidence="5">The sequence shown here is derived from an EMBL/GenBank/DDBJ whole genome shotgun (WGS) entry which is preliminary data.</text>
</comment>
<keyword evidence="1" id="KW-0805">Transcription regulation</keyword>
<dbReference type="InterPro" id="IPR036390">
    <property type="entry name" value="WH_DNA-bd_sf"/>
</dbReference>
<dbReference type="Proteomes" id="UP001601058">
    <property type="component" value="Unassembled WGS sequence"/>
</dbReference>
<dbReference type="Pfam" id="PF00392">
    <property type="entry name" value="GntR"/>
    <property type="match status" value="1"/>
</dbReference>
<keyword evidence="2" id="KW-0238">DNA-binding</keyword>
<organism evidence="5 6">
    <name type="scientific">Cytobacillus mangrovibacter</name>
    <dbReference type="NCBI Taxonomy" id="3299024"/>
    <lineage>
        <taxon>Bacteria</taxon>
        <taxon>Bacillati</taxon>
        <taxon>Bacillota</taxon>
        <taxon>Bacilli</taxon>
        <taxon>Bacillales</taxon>
        <taxon>Bacillaceae</taxon>
        <taxon>Cytobacillus</taxon>
    </lineage>
</organism>
<feature type="domain" description="HTH gntR-type" evidence="4">
    <location>
        <begin position="29"/>
        <end position="97"/>
    </location>
</feature>
<dbReference type="EMBL" id="JBIACJ010000015">
    <property type="protein sequence ID" value="MFE8698474.1"/>
    <property type="molecule type" value="Genomic_DNA"/>
</dbReference>
<evidence type="ECO:0000313" key="5">
    <source>
        <dbReference type="EMBL" id="MFE8698474.1"/>
    </source>
</evidence>
<keyword evidence="6" id="KW-1185">Reference proteome</keyword>
<dbReference type="SUPFAM" id="SSF46785">
    <property type="entry name" value="Winged helix' DNA-binding domain"/>
    <property type="match status" value="1"/>
</dbReference>
<dbReference type="InterPro" id="IPR036388">
    <property type="entry name" value="WH-like_DNA-bd_sf"/>
</dbReference>
<accession>A0ABW6K2R2</accession>
<proteinExistence type="predicted"/>
<protein>
    <submittedName>
        <fullName evidence="5">GntR family transcriptional regulator</fullName>
    </submittedName>
</protein>
<dbReference type="InterPro" id="IPR000524">
    <property type="entry name" value="Tscrpt_reg_HTH_GntR"/>
</dbReference>
<evidence type="ECO:0000259" key="4">
    <source>
        <dbReference type="PROSITE" id="PS50949"/>
    </source>
</evidence>
<reference evidence="5 6" key="1">
    <citation type="submission" date="2024-08" db="EMBL/GenBank/DDBJ databases">
        <title>Two novel Cytobacillus novel species.</title>
        <authorList>
            <person name="Liu G."/>
        </authorList>
    </citation>
    <scope>NUCLEOTIDE SEQUENCE [LARGE SCALE GENOMIC DNA]</scope>
    <source>
        <strain evidence="5 6">FJAT-53684</strain>
    </source>
</reference>
<dbReference type="Gene3D" id="1.10.10.10">
    <property type="entry name" value="Winged helix-like DNA-binding domain superfamily/Winged helix DNA-binding domain"/>
    <property type="match status" value="1"/>
</dbReference>
<dbReference type="RefSeq" id="WP_389222989.1">
    <property type="nucleotide sequence ID" value="NZ_JBIACJ010000015.1"/>
</dbReference>
<gene>
    <name evidence="5" type="ORF">ACFYKT_19440</name>
</gene>
<dbReference type="PROSITE" id="PS50949">
    <property type="entry name" value="HTH_GNTR"/>
    <property type="match status" value="1"/>
</dbReference>
<dbReference type="CDD" id="cd07377">
    <property type="entry name" value="WHTH_GntR"/>
    <property type="match status" value="1"/>
</dbReference>
<evidence type="ECO:0000256" key="2">
    <source>
        <dbReference type="ARBA" id="ARBA00023125"/>
    </source>
</evidence>
<evidence type="ECO:0000256" key="1">
    <source>
        <dbReference type="ARBA" id="ARBA00023015"/>
    </source>
</evidence>
<keyword evidence="3" id="KW-0804">Transcription</keyword>
<dbReference type="PANTHER" id="PTHR38445:SF10">
    <property type="entry name" value="GNTR-FAMILY TRANSCRIPTIONAL REGULATOR"/>
    <property type="match status" value="1"/>
</dbReference>
<evidence type="ECO:0000256" key="3">
    <source>
        <dbReference type="ARBA" id="ARBA00023163"/>
    </source>
</evidence>
<sequence length="146" mass="16945">MVFNYILHYNSNALCVKEAELILNTDGTKPIYVQIAEWLETEIMNGHFERDQKVYSQYQLAEMYTINPATAAKGLNLLVDEDILYKKRGLGMFVSTNAKEMIMNKRKNQTLKRLVHEIVLEANRLQMSDMELIEMIKVVQNEEGGR</sequence>